<feature type="domain" description="Endoribonuclease L-PSP/chorismate mutase-like" evidence="1">
    <location>
        <begin position="8"/>
        <end position="133"/>
    </location>
</feature>
<dbReference type="EMBL" id="QPJK01000006">
    <property type="protein sequence ID" value="RCW69396.1"/>
    <property type="molecule type" value="Genomic_DNA"/>
</dbReference>
<sequence>MRAPTPENRARALGLDIADDVTPAAHYALATFHGGLLYLSGQLPRVGDEVAVTGRVGEDVPLGEAQRAARLCTLRALGALRRVLGSLDRVERVLKLQVFVQCAPDFQRHSEVADAASELLVQVFGAVGLAARTAVGVYQLPKGASVELDLVVACAAPATNLKEQHRAAQH</sequence>
<name>A0A368XQG3_9BURK</name>
<protein>
    <submittedName>
        <fullName evidence="2">Enamine deaminase RidA (YjgF/YER057c/UK114 family)</fullName>
    </submittedName>
</protein>
<gene>
    <name evidence="2" type="ORF">DES41_106270</name>
</gene>
<organism evidence="2 3">
    <name type="scientific">Pseudorhodoferax soli</name>
    <dbReference type="NCBI Taxonomy" id="545864"/>
    <lineage>
        <taxon>Bacteria</taxon>
        <taxon>Pseudomonadati</taxon>
        <taxon>Pseudomonadota</taxon>
        <taxon>Betaproteobacteria</taxon>
        <taxon>Burkholderiales</taxon>
        <taxon>Comamonadaceae</taxon>
    </lineage>
</organism>
<comment type="caution">
    <text evidence="2">The sequence shown here is derived from an EMBL/GenBank/DDBJ whole genome shotgun (WGS) entry which is preliminary data.</text>
</comment>
<dbReference type="CDD" id="cd02199">
    <property type="entry name" value="YjgF_YER057c_UK114_like_1"/>
    <property type="match status" value="1"/>
</dbReference>
<dbReference type="InterPro" id="IPR013813">
    <property type="entry name" value="Endoribo_LPSP/chorism_mut-like"/>
</dbReference>
<dbReference type="RefSeq" id="WP_114469802.1">
    <property type="nucleotide sequence ID" value="NZ_QPJK01000006.1"/>
</dbReference>
<evidence type="ECO:0000313" key="3">
    <source>
        <dbReference type="Proteomes" id="UP000252884"/>
    </source>
</evidence>
<dbReference type="PANTHER" id="PTHR43760:SF1">
    <property type="entry name" value="ENDORIBONUCLEASE L-PSP_CHORISMATE MUTASE-LIKE DOMAIN-CONTAINING PROTEIN"/>
    <property type="match status" value="1"/>
</dbReference>
<dbReference type="AlphaFoldDB" id="A0A368XQG3"/>
<dbReference type="Pfam" id="PF14588">
    <property type="entry name" value="YjgF_endoribonc"/>
    <property type="match status" value="1"/>
</dbReference>
<proteinExistence type="predicted"/>
<dbReference type="Proteomes" id="UP000252884">
    <property type="component" value="Unassembled WGS sequence"/>
</dbReference>
<accession>A0A368XQG3</accession>
<evidence type="ECO:0000259" key="1">
    <source>
        <dbReference type="Pfam" id="PF14588"/>
    </source>
</evidence>
<dbReference type="SUPFAM" id="SSF55298">
    <property type="entry name" value="YjgF-like"/>
    <property type="match status" value="1"/>
</dbReference>
<dbReference type="OrthoDB" id="8587942at2"/>
<dbReference type="Gene3D" id="3.30.1330.40">
    <property type="entry name" value="RutC-like"/>
    <property type="match status" value="1"/>
</dbReference>
<reference evidence="2 3" key="1">
    <citation type="submission" date="2018-07" db="EMBL/GenBank/DDBJ databases">
        <title>Genomic Encyclopedia of Type Strains, Phase IV (KMG-IV): sequencing the most valuable type-strain genomes for metagenomic binning, comparative biology and taxonomic classification.</title>
        <authorList>
            <person name="Goeker M."/>
        </authorList>
    </citation>
    <scope>NUCLEOTIDE SEQUENCE [LARGE SCALE GENOMIC DNA]</scope>
    <source>
        <strain evidence="2 3">DSM 21634</strain>
    </source>
</reference>
<evidence type="ECO:0000313" key="2">
    <source>
        <dbReference type="EMBL" id="RCW69396.1"/>
    </source>
</evidence>
<dbReference type="InterPro" id="IPR035959">
    <property type="entry name" value="RutC-like_sf"/>
</dbReference>
<dbReference type="PANTHER" id="PTHR43760">
    <property type="entry name" value="ENDORIBONUCLEASE-RELATED"/>
    <property type="match status" value="1"/>
</dbReference>
<keyword evidence="3" id="KW-1185">Reference proteome</keyword>